<dbReference type="NCBIfam" id="TIGR03349">
    <property type="entry name" value="IV_VI_DotU"/>
    <property type="match status" value="1"/>
</dbReference>
<evidence type="ECO:0000259" key="3">
    <source>
        <dbReference type="PROSITE" id="PS51123"/>
    </source>
</evidence>
<dbReference type="PANTHER" id="PTHR38033">
    <property type="entry name" value="MEMBRANE PROTEIN-RELATED"/>
    <property type="match status" value="1"/>
</dbReference>
<dbReference type="Gene3D" id="3.30.1330.60">
    <property type="entry name" value="OmpA-like domain"/>
    <property type="match status" value="1"/>
</dbReference>
<keyword evidence="1" id="KW-0472">Membrane</keyword>
<evidence type="ECO:0000313" key="4">
    <source>
        <dbReference type="EMBL" id="QRZ14433.1"/>
    </source>
</evidence>
<evidence type="ECO:0000256" key="1">
    <source>
        <dbReference type="PROSITE-ProRule" id="PRU00473"/>
    </source>
</evidence>
<accession>A0ABX7JMD4</accession>
<dbReference type="RefSeq" id="WP_205295411.1">
    <property type="nucleotide sequence ID" value="NZ_CP070369.1"/>
</dbReference>
<dbReference type="Proteomes" id="UP000663629">
    <property type="component" value="Plasmid p1"/>
</dbReference>
<keyword evidence="5" id="KW-1185">Reference proteome</keyword>
<protein>
    <submittedName>
        <fullName evidence="4">Type IVB secretion system protein IcmH/DotU</fullName>
    </submittedName>
</protein>
<dbReference type="PANTHER" id="PTHR38033:SF1">
    <property type="entry name" value="DOTU FAMILY TYPE IV_VI SECRETION SYSTEM PROTEIN"/>
    <property type="match status" value="1"/>
</dbReference>
<dbReference type="EMBL" id="CP070369">
    <property type="protein sequence ID" value="QRZ14433.1"/>
    <property type="molecule type" value="Genomic_DNA"/>
</dbReference>
<geneLocation type="plasmid" evidence="4 5">
    <name>p1</name>
</geneLocation>
<organism evidence="4 5">
    <name type="scientific">Paracoccus methylovorus</name>
    <dbReference type="NCBI Taxonomy" id="2812658"/>
    <lineage>
        <taxon>Bacteria</taxon>
        <taxon>Pseudomonadati</taxon>
        <taxon>Pseudomonadota</taxon>
        <taxon>Alphaproteobacteria</taxon>
        <taxon>Rhodobacterales</taxon>
        <taxon>Paracoccaceae</taxon>
        <taxon>Paracoccus</taxon>
    </lineage>
</organism>
<sequence length="465" mass="49399">MGGDPNDPFGLGDPGRTRIRPLGAGRPQPSQPPPDHAPEVVRPDWQAPPGAALSDPAPHARRGRAHPNPLVAAHATLLELAPELERANPPARPEALRARLQSVLIEGRDTSVAAGVPLSRADQGAWFVAALLDDLALNTPWGGQSDWPRQPLVTQMTGEVDAGTRFFDRLDALMRNPMAERDLLELAWLCLCLGFRGKYRVQGGAGEGALVALRAQIARLLRDPERNAAPLSPHGAGVIAPDTPRRFAVPLWTLWLGALGLILAIHTGLSVHLSGRAESLFTQAAGLPPPDRAAIFRPVRQSVEAPPELPATVIDPLLPAFETALPAALRPAMKGRETSGLVVLVVQASDPEVFRSAKASLNPVYEPLVDTIGKTVVANAHRIGAVAVSGHTDNVPVQARNPFASNQGLSEARAETVAKALAAAGVPAELISAEGRADTQPVADNATRDGRAQNRRIEIRIEKRQ</sequence>
<dbReference type="Gene3D" id="1.25.40.590">
    <property type="entry name" value="Type IV / VI secretion system, DotU"/>
    <property type="match status" value="1"/>
</dbReference>
<dbReference type="NCBIfam" id="NF038228">
    <property type="entry name" value="IcmH_DotU_IVB"/>
    <property type="match status" value="1"/>
</dbReference>
<keyword evidence="4" id="KW-0614">Plasmid</keyword>
<evidence type="ECO:0000256" key="2">
    <source>
        <dbReference type="SAM" id="MobiDB-lite"/>
    </source>
</evidence>
<dbReference type="SUPFAM" id="SSF103088">
    <property type="entry name" value="OmpA-like"/>
    <property type="match status" value="1"/>
</dbReference>
<dbReference type="InterPro" id="IPR038522">
    <property type="entry name" value="T4/T6SS_DotU_sf"/>
</dbReference>
<evidence type="ECO:0000313" key="5">
    <source>
        <dbReference type="Proteomes" id="UP000663629"/>
    </source>
</evidence>
<dbReference type="Pfam" id="PF09850">
    <property type="entry name" value="DotU"/>
    <property type="match status" value="1"/>
</dbReference>
<dbReference type="PROSITE" id="PS51123">
    <property type="entry name" value="OMPA_2"/>
    <property type="match status" value="1"/>
</dbReference>
<dbReference type="InterPro" id="IPR017732">
    <property type="entry name" value="T4/T6SS_DotU"/>
</dbReference>
<feature type="domain" description="OmpA-like" evidence="3">
    <location>
        <begin position="341"/>
        <end position="465"/>
    </location>
</feature>
<name>A0ABX7JMD4_9RHOB</name>
<dbReference type="CDD" id="cd07185">
    <property type="entry name" value="OmpA_C-like"/>
    <property type="match status" value="1"/>
</dbReference>
<dbReference type="InterPro" id="IPR036737">
    <property type="entry name" value="OmpA-like_sf"/>
</dbReference>
<proteinExistence type="predicted"/>
<reference evidence="4 5" key="1">
    <citation type="submission" date="2021-02" db="EMBL/GenBank/DDBJ databases">
        <title>Paracoccus methylovroum sp.nov., a new methanol and methylamine utilizing methylotrophic denitrifer.</title>
        <authorList>
            <person name="Timsy T."/>
            <person name="Behrendt U."/>
            <person name="Ulrich A."/>
            <person name="Spanner T."/>
            <person name="Foesel B.U."/>
            <person name="Horn M.A."/>
            <person name="Kolb S."/>
        </authorList>
    </citation>
    <scope>NUCLEOTIDE SEQUENCE [LARGE SCALE GENOMIC DNA]</scope>
    <source>
        <strain evidence="4 5">H4-D09</strain>
        <plasmid evidence="4 5">p1</plasmid>
    </source>
</reference>
<dbReference type="InterPro" id="IPR006665">
    <property type="entry name" value="OmpA-like"/>
</dbReference>
<feature type="region of interest" description="Disordered" evidence="2">
    <location>
        <begin position="1"/>
        <end position="65"/>
    </location>
</feature>
<dbReference type="Pfam" id="PF00691">
    <property type="entry name" value="OmpA"/>
    <property type="match status" value="1"/>
</dbReference>
<gene>
    <name evidence="4" type="primary">icmH</name>
    <name evidence="4" type="ORF">JWJ88_11095</name>
</gene>